<evidence type="ECO:0000313" key="1">
    <source>
        <dbReference type="EMBL" id="DAD85405.1"/>
    </source>
</evidence>
<organism evidence="1">
    <name type="scientific">Siphoviridae sp. ctigT3</name>
    <dbReference type="NCBI Taxonomy" id="2826434"/>
    <lineage>
        <taxon>Viruses</taxon>
        <taxon>Duplodnaviria</taxon>
        <taxon>Heunggongvirae</taxon>
        <taxon>Uroviricota</taxon>
        <taxon>Caudoviricetes</taxon>
    </lineage>
</organism>
<reference evidence="1" key="1">
    <citation type="journal article" date="2021" name="Proc. Natl. Acad. Sci. U.S.A.">
        <title>A Catalog of Tens of Thousands of Viruses from Human Metagenomes Reveals Hidden Associations with Chronic Diseases.</title>
        <authorList>
            <person name="Tisza M.J."/>
            <person name="Buck C.B."/>
        </authorList>
    </citation>
    <scope>NUCLEOTIDE SEQUENCE</scope>
    <source>
        <strain evidence="1">CtigT3</strain>
    </source>
</reference>
<accession>A0A8S5MSU1</accession>
<sequence>MCARGWKYKKRKKEIYGVWKYEQYEQVNKHFKNK</sequence>
<protein>
    <submittedName>
        <fullName evidence="1">Uncharacterized protein</fullName>
    </submittedName>
</protein>
<name>A0A8S5MSU1_9CAUD</name>
<dbReference type="EMBL" id="BK014981">
    <property type="protein sequence ID" value="DAD85405.1"/>
    <property type="molecule type" value="Genomic_DNA"/>
</dbReference>
<proteinExistence type="predicted"/>